<evidence type="ECO:0000256" key="1">
    <source>
        <dbReference type="ARBA" id="ARBA00008580"/>
    </source>
</evidence>
<name>A0ABR8BJ59_9NOSO</name>
<keyword evidence="4" id="KW-1185">Reference proteome</keyword>
<organism evidence="3 4">
    <name type="scientific">Nostoc parmelioides FACHB-3921</name>
    <dbReference type="NCBI Taxonomy" id="2692909"/>
    <lineage>
        <taxon>Bacteria</taxon>
        <taxon>Bacillati</taxon>
        <taxon>Cyanobacteriota</taxon>
        <taxon>Cyanophyceae</taxon>
        <taxon>Nostocales</taxon>
        <taxon>Nostocaceae</taxon>
        <taxon>Nostoc</taxon>
    </lineage>
</organism>
<evidence type="ECO:0000256" key="2">
    <source>
        <dbReference type="ARBA" id="ARBA00022649"/>
    </source>
</evidence>
<protein>
    <submittedName>
        <fullName evidence="3">Type II toxin-antitoxin system ParD family antitoxin</fullName>
    </submittedName>
</protein>
<dbReference type="PANTHER" id="PTHR36582:SF2">
    <property type="entry name" value="ANTITOXIN PARD"/>
    <property type="match status" value="1"/>
</dbReference>
<sequence length="84" mass="9712">MGNINVSLPESMKAFVEEQVTQGGYGSVSEYLQELISQDQKRKTQVHIEELLIAGLESGEAIEVNDEWWEQKRTHLMNQIYEEK</sequence>
<reference evidence="3 4" key="1">
    <citation type="journal article" date="2020" name="ISME J.">
        <title>Comparative genomics reveals insights into cyanobacterial evolution and habitat adaptation.</title>
        <authorList>
            <person name="Chen M.Y."/>
            <person name="Teng W.K."/>
            <person name="Zhao L."/>
            <person name="Hu C.X."/>
            <person name="Zhou Y.K."/>
            <person name="Han B.P."/>
            <person name="Song L.R."/>
            <person name="Shu W.S."/>
        </authorList>
    </citation>
    <scope>NUCLEOTIDE SEQUENCE [LARGE SCALE GENOMIC DNA]</scope>
    <source>
        <strain evidence="3 4">FACHB-3921</strain>
    </source>
</reference>
<dbReference type="Proteomes" id="UP000621307">
    <property type="component" value="Unassembled WGS sequence"/>
</dbReference>
<dbReference type="Pfam" id="PF03693">
    <property type="entry name" value="ParD_antitoxin"/>
    <property type="match status" value="1"/>
</dbReference>
<dbReference type="InterPro" id="IPR010985">
    <property type="entry name" value="Ribbon_hlx_hlx"/>
</dbReference>
<comment type="caution">
    <text evidence="3">The sequence shown here is derived from an EMBL/GenBank/DDBJ whole genome shotgun (WGS) entry which is preliminary data.</text>
</comment>
<evidence type="ECO:0000313" key="3">
    <source>
        <dbReference type="EMBL" id="MBD2253956.1"/>
    </source>
</evidence>
<comment type="similarity">
    <text evidence="1">Belongs to the ParD antitoxin family.</text>
</comment>
<gene>
    <name evidence="3" type="ORF">H6G14_22025</name>
</gene>
<dbReference type="InterPro" id="IPR022789">
    <property type="entry name" value="ParD"/>
</dbReference>
<evidence type="ECO:0000313" key="4">
    <source>
        <dbReference type="Proteomes" id="UP000621307"/>
    </source>
</evidence>
<dbReference type="EMBL" id="JACJQL010000041">
    <property type="protein sequence ID" value="MBD2253956.1"/>
    <property type="molecule type" value="Genomic_DNA"/>
</dbReference>
<dbReference type="RefSeq" id="WP_190569698.1">
    <property type="nucleotide sequence ID" value="NZ_JACJQL010000041.1"/>
</dbReference>
<dbReference type="Gene3D" id="6.10.10.120">
    <property type="entry name" value="Antitoxin ParD1-like"/>
    <property type="match status" value="1"/>
</dbReference>
<keyword evidence="2" id="KW-1277">Toxin-antitoxin system</keyword>
<dbReference type="CDD" id="cd22231">
    <property type="entry name" value="RHH_NikR_HicB-like"/>
    <property type="match status" value="1"/>
</dbReference>
<dbReference type="NCBIfam" id="TIGR02606">
    <property type="entry name" value="antidote_CC2985"/>
    <property type="match status" value="1"/>
</dbReference>
<dbReference type="InterPro" id="IPR038296">
    <property type="entry name" value="ParD_sf"/>
</dbReference>
<accession>A0ABR8BJ59</accession>
<proteinExistence type="inferred from homology"/>
<dbReference type="SUPFAM" id="SSF47598">
    <property type="entry name" value="Ribbon-helix-helix"/>
    <property type="match status" value="1"/>
</dbReference>
<dbReference type="PANTHER" id="PTHR36582">
    <property type="entry name" value="ANTITOXIN PARD"/>
    <property type="match status" value="1"/>
</dbReference>